<sequence>MEGLMLSRVLRDLEAELPARSLGWVFPDETTAALLLEGQQSGPGNLVLSYRPPQPVVYFSRERLRGEPNNPFQQMVRAKVRGDLLRVEQLKLDRVFQLHFAGEEGFVAVPPARLLFEVTGRNANLLIMEAGEGGFAGRIIHAAREITPARNRFRTTRSGGAYTPPPPYDKYDPQTLEVAEAQAAGLDRLPLTQWRSQVDGLGPLLSAELGRRAGFTDAPGPERLAQAVTALHSLADDPTVSEGVMTDGARQAARAEKAAQLRKELRGPLEKRLTLLTNQLSDVTRADEGLALATQERTEADTLMAYSHGVTAQAETVTLPDLTGEGEITISLDPLLSAVQNAEKLYARARRREEVYGRLAEREPRLRAEFAEAQARVEALDQAGLGELEAMAAQLTREKPEKVPYGLKFTLPSGLTALVGRNNRENATLTHRVGRSMDYWFHAQGYAGSHVLVRTGSAGRELSPPDILYAAGLAAAHSKARGSSNVPVDYTRIKHVWRPKGAAAGQVNYTAQKTVFVDGDLPDGDQ</sequence>
<evidence type="ECO:0000256" key="5">
    <source>
        <dbReference type="HAMAP-Rule" id="MF_00844"/>
    </source>
</evidence>
<evidence type="ECO:0000256" key="2">
    <source>
        <dbReference type="ARBA" id="ARBA00022730"/>
    </source>
</evidence>
<evidence type="ECO:0000259" key="6">
    <source>
        <dbReference type="Pfam" id="PF05670"/>
    </source>
</evidence>
<dbReference type="Pfam" id="PF05670">
    <property type="entry name" value="NFACT-R_1"/>
    <property type="match status" value="1"/>
</dbReference>
<keyword evidence="3 5" id="KW-0694">RNA-binding</keyword>
<gene>
    <name evidence="5" type="primary">rqcH</name>
    <name evidence="7" type="ORF">EJ104_04050</name>
</gene>
<dbReference type="EMBL" id="RXPE01000005">
    <property type="protein sequence ID" value="RTR29023.1"/>
    <property type="molecule type" value="Genomic_DNA"/>
</dbReference>
<name>A0A431W0Y7_9DEIO</name>
<accession>A0A431W0Y7</accession>
<dbReference type="InterPro" id="IPR008532">
    <property type="entry name" value="NFACT_RNA-bd"/>
</dbReference>
<evidence type="ECO:0000256" key="4">
    <source>
        <dbReference type="ARBA" id="ARBA00022917"/>
    </source>
</evidence>
<dbReference type="GO" id="GO:0072344">
    <property type="term" value="P:rescue of stalled ribosome"/>
    <property type="evidence" value="ECO:0007669"/>
    <property type="project" value="UniProtKB-UniRule"/>
</dbReference>
<dbReference type="GO" id="GO:0043023">
    <property type="term" value="F:ribosomal large subunit binding"/>
    <property type="evidence" value="ECO:0007669"/>
    <property type="project" value="UniProtKB-UniRule"/>
</dbReference>
<keyword evidence="4 5" id="KW-0648">Protein biosynthesis</keyword>
<keyword evidence="1 5" id="KW-0820">tRNA-binding</keyword>
<evidence type="ECO:0000313" key="8">
    <source>
        <dbReference type="Proteomes" id="UP000277766"/>
    </source>
</evidence>
<evidence type="ECO:0000256" key="3">
    <source>
        <dbReference type="ARBA" id="ARBA00022884"/>
    </source>
</evidence>
<dbReference type="PANTHER" id="PTHR15239">
    <property type="entry name" value="NUCLEAR EXPORT MEDIATOR FACTOR NEMF"/>
    <property type="match status" value="1"/>
</dbReference>
<comment type="caution">
    <text evidence="7">The sequence shown here is derived from an EMBL/GenBank/DDBJ whole genome shotgun (WGS) entry which is preliminary data.</text>
</comment>
<dbReference type="InterPro" id="IPR051608">
    <property type="entry name" value="RQC_Subunit_NEMF"/>
</dbReference>
<dbReference type="Gene3D" id="2.30.310.10">
    <property type="entry name" value="ibrinogen binding protein from staphylococcus aureus domain"/>
    <property type="match status" value="1"/>
</dbReference>
<evidence type="ECO:0000256" key="1">
    <source>
        <dbReference type="ARBA" id="ARBA00022555"/>
    </source>
</evidence>
<comment type="subunit">
    <text evidence="5">Associates with stalled 50S ribosomal subunits. Binds to RqcP.</text>
</comment>
<dbReference type="GO" id="GO:0019843">
    <property type="term" value="F:rRNA binding"/>
    <property type="evidence" value="ECO:0007669"/>
    <property type="project" value="UniProtKB-UniRule"/>
</dbReference>
<comment type="similarity">
    <text evidence="5">Belongs to the NEMF family.</text>
</comment>
<reference evidence="7 8" key="1">
    <citation type="submission" date="2018-12" db="EMBL/GenBank/DDBJ databases">
        <title>Deinococcus radiophilus ATCC 27603 genome sequencing and assembly.</title>
        <authorList>
            <person name="Maclea K.S."/>
            <person name="Maynard C.R."/>
        </authorList>
    </citation>
    <scope>NUCLEOTIDE SEQUENCE [LARGE SCALE GENOMIC DNA]</scope>
    <source>
        <strain evidence="7 8">ATCC 27603</strain>
    </source>
</reference>
<dbReference type="OrthoDB" id="9766163at2"/>
<dbReference type="GO" id="GO:0000049">
    <property type="term" value="F:tRNA binding"/>
    <property type="evidence" value="ECO:0007669"/>
    <property type="project" value="UniProtKB-UniRule"/>
</dbReference>
<feature type="domain" description="NFACT RNA-binding" evidence="6">
    <location>
        <begin position="412"/>
        <end position="501"/>
    </location>
</feature>
<dbReference type="RefSeq" id="WP_126351478.1">
    <property type="nucleotide sequence ID" value="NZ_CP086380.1"/>
</dbReference>
<dbReference type="AlphaFoldDB" id="A0A431W0Y7"/>
<protein>
    <recommendedName>
        <fullName evidence="5">Rqc2 homolog RqcH</fullName>
        <shortName evidence="5">RqcH</shortName>
    </recommendedName>
</protein>
<dbReference type="HAMAP" id="MF_00844_B">
    <property type="entry name" value="RqcH_B"/>
    <property type="match status" value="1"/>
</dbReference>
<dbReference type="Pfam" id="PF05833">
    <property type="entry name" value="NFACT_N"/>
    <property type="match status" value="2"/>
</dbReference>
<organism evidence="7 8">
    <name type="scientific">Deinococcus radiophilus</name>
    <dbReference type="NCBI Taxonomy" id="32062"/>
    <lineage>
        <taxon>Bacteria</taxon>
        <taxon>Thermotogati</taxon>
        <taxon>Deinococcota</taxon>
        <taxon>Deinococci</taxon>
        <taxon>Deinococcales</taxon>
        <taxon>Deinococcaceae</taxon>
        <taxon>Deinococcus</taxon>
    </lineage>
</organism>
<comment type="function">
    <text evidence="5">Key component of the ribosome quality control system (RQC), a ribosome-associated complex that mediates the extraction of incompletely synthesized nascent chains from stalled ribosomes and their subsequent degradation. RqcH recruits Ala-charged tRNA, and with RqcP directs the elongation of stalled nascent chains on 50S ribosomal subunits, leading to non-templated C-terminal alanine extensions (Ala tail). The Ala tail promotes nascent chain degradation. May add between 1 and at least 8 Ala residues. Binds to stalled 50S ribosomal subunits.</text>
</comment>
<proteinExistence type="inferred from homology"/>
<keyword evidence="8" id="KW-1185">Reference proteome</keyword>
<dbReference type="Proteomes" id="UP000277766">
    <property type="component" value="Unassembled WGS sequence"/>
</dbReference>
<dbReference type="PANTHER" id="PTHR15239:SF6">
    <property type="entry name" value="RIBOSOME QUALITY CONTROL COMPLEX SUBUNIT NEMF"/>
    <property type="match status" value="1"/>
</dbReference>
<dbReference type="InterPro" id="IPR043682">
    <property type="entry name" value="RqcH_bacterial"/>
</dbReference>
<evidence type="ECO:0000313" key="7">
    <source>
        <dbReference type="EMBL" id="RTR29023.1"/>
    </source>
</evidence>
<keyword evidence="2 5" id="KW-0699">rRNA-binding</keyword>
<dbReference type="GO" id="GO:1990112">
    <property type="term" value="C:RQC complex"/>
    <property type="evidence" value="ECO:0007669"/>
    <property type="project" value="TreeGrafter"/>
</dbReference>